<reference evidence="2 3" key="1">
    <citation type="journal article" date="2019" name="Sci. Rep.">
        <title>A multi-omics analysis of the grapevine pathogen Lasiodiplodia theobromae reveals that temperature affects the expression of virulence- and pathogenicity-related genes.</title>
        <authorList>
            <person name="Felix C."/>
            <person name="Meneses R."/>
            <person name="Goncalves M.F.M."/>
            <person name="Tilleman L."/>
            <person name="Duarte A.S."/>
            <person name="Jorrin-Novo J.V."/>
            <person name="Van de Peer Y."/>
            <person name="Deforce D."/>
            <person name="Van Nieuwerburgh F."/>
            <person name="Esteves A.C."/>
            <person name="Alves A."/>
        </authorList>
    </citation>
    <scope>NUCLEOTIDE SEQUENCE [LARGE SCALE GENOMIC DNA]</scope>
    <source>
        <strain evidence="2 3">LA-SOL3</strain>
    </source>
</reference>
<feature type="compositionally biased region" description="Polar residues" evidence="1">
    <location>
        <begin position="594"/>
        <end position="612"/>
    </location>
</feature>
<name>A0A5N5DKS9_9PEZI</name>
<protein>
    <submittedName>
        <fullName evidence="2">Uncharacterized protein</fullName>
    </submittedName>
</protein>
<feature type="region of interest" description="Disordered" evidence="1">
    <location>
        <begin position="565"/>
        <end position="682"/>
    </location>
</feature>
<feature type="region of interest" description="Disordered" evidence="1">
    <location>
        <begin position="1"/>
        <end position="31"/>
    </location>
</feature>
<feature type="compositionally biased region" description="Polar residues" evidence="1">
    <location>
        <begin position="625"/>
        <end position="638"/>
    </location>
</feature>
<keyword evidence="3" id="KW-1185">Reference proteome</keyword>
<gene>
    <name evidence="2" type="ORF">DBV05_g3148</name>
</gene>
<sequence length="682" mass="76969">MVDIVDLGSASESDNETFDSDESSSYGIGPDDVNENLDELLRKINPFGSFACSMELRLAFVDPKITVEGVGPIQLPLNPETARAIAQACHQAPFGRGEETVIDTSVRNTWELNPAKFSITEPRWNKDLMPRVLAAVQHELGVSGTFRGKLYKMLLYEKGAMFKVHREYSDVEHEVKEVISGYRWVLTYNLIADGPPGSLSATTTLRDRAILRNNLKAWKTEYTLDPSSRSRVVYLLDHQYTDASLRLDSLKSQDRKIALMFKETCDSLGLEMFLASFERMRMGAAEPNESDDNKYDYYTDDEDWDAPEREKSHHFIDDEFDSSVKLTRVVDRFGTEVATEVEIGMEDIIQEHSFKENGPDDEDYEGYTGNAGCTATHWYRRAVCHYALNEQEKINRKDPPRIEKRDELLGSVVSAAGSVKDISLFNQATALYLLRYVRKEPIREPDWAMDGVSCYCLDCRKLNDFLRDPTERVWRFRGNKKGRHHIHKKLNYTPCDHRTNHQRDPYTMVVTKTVDNNAQKRERWMKRAAAFDEKMRELGKLVDLPQILGDECSIIMSKKYARKATAAPTGPESRAPVAGPSGTRPPLGPPLAKGTSSAAHSTQPLASQSGNAQRAPATPGPSNARGPTSTPLRNTPGSRESVKRKAAEMESVDLTPLKNTEEMRREVKQKTTEVEVLDLTED</sequence>
<feature type="compositionally biased region" description="Acidic residues" evidence="1">
    <location>
        <begin position="13"/>
        <end position="22"/>
    </location>
</feature>
<evidence type="ECO:0000313" key="3">
    <source>
        <dbReference type="Proteomes" id="UP000325902"/>
    </source>
</evidence>
<dbReference type="OrthoDB" id="27483at2759"/>
<proteinExistence type="predicted"/>
<dbReference type="PANTHER" id="PTHR33099:SF7">
    <property type="entry name" value="MYND-TYPE DOMAIN-CONTAINING PROTEIN"/>
    <property type="match status" value="1"/>
</dbReference>
<dbReference type="Proteomes" id="UP000325902">
    <property type="component" value="Unassembled WGS sequence"/>
</dbReference>
<feature type="compositionally biased region" description="Basic and acidic residues" evidence="1">
    <location>
        <begin position="659"/>
        <end position="673"/>
    </location>
</feature>
<organism evidence="2 3">
    <name type="scientific">Lasiodiplodia theobromae</name>
    <dbReference type="NCBI Taxonomy" id="45133"/>
    <lineage>
        <taxon>Eukaryota</taxon>
        <taxon>Fungi</taxon>
        <taxon>Dikarya</taxon>
        <taxon>Ascomycota</taxon>
        <taxon>Pezizomycotina</taxon>
        <taxon>Dothideomycetes</taxon>
        <taxon>Dothideomycetes incertae sedis</taxon>
        <taxon>Botryosphaeriales</taxon>
        <taxon>Botryosphaeriaceae</taxon>
        <taxon>Lasiodiplodia</taxon>
    </lineage>
</organism>
<dbReference type="AlphaFoldDB" id="A0A5N5DKS9"/>
<accession>A0A5N5DKS9</accession>
<dbReference type="EMBL" id="VCHE01000013">
    <property type="protein sequence ID" value="KAB2578210.1"/>
    <property type="molecule type" value="Genomic_DNA"/>
</dbReference>
<dbReference type="PANTHER" id="PTHR33099">
    <property type="entry name" value="FE2OG DIOXYGENASE DOMAIN-CONTAINING PROTEIN"/>
    <property type="match status" value="1"/>
</dbReference>
<evidence type="ECO:0000256" key="1">
    <source>
        <dbReference type="SAM" id="MobiDB-lite"/>
    </source>
</evidence>
<evidence type="ECO:0000313" key="2">
    <source>
        <dbReference type="EMBL" id="KAB2578210.1"/>
    </source>
</evidence>
<comment type="caution">
    <text evidence="2">The sequence shown here is derived from an EMBL/GenBank/DDBJ whole genome shotgun (WGS) entry which is preliminary data.</text>
</comment>